<accession>A0A0K8R8I5</accession>
<organism evidence="1">
    <name type="scientific">Ixodes ricinus</name>
    <name type="common">Common tick</name>
    <name type="synonym">Acarus ricinus</name>
    <dbReference type="NCBI Taxonomy" id="34613"/>
    <lineage>
        <taxon>Eukaryota</taxon>
        <taxon>Metazoa</taxon>
        <taxon>Ecdysozoa</taxon>
        <taxon>Arthropoda</taxon>
        <taxon>Chelicerata</taxon>
        <taxon>Arachnida</taxon>
        <taxon>Acari</taxon>
        <taxon>Parasitiformes</taxon>
        <taxon>Ixodida</taxon>
        <taxon>Ixodoidea</taxon>
        <taxon>Ixodidae</taxon>
        <taxon>Ixodinae</taxon>
        <taxon>Ixodes</taxon>
    </lineage>
</organism>
<evidence type="ECO:0000313" key="1">
    <source>
        <dbReference type="EMBL" id="JAA66779.1"/>
    </source>
</evidence>
<protein>
    <submittedName>
        <fullName evidence="1">Putative cytotoxin-like protein</fullName>
    </submittedName>
</protein>
<dbReference type="EMBL" id="GADI01007029">
    <property type="protein sequence ID" value="JAA66779.1"/>
    <property type="molecule type" value="mRNA"/>
</dbReference>
<dbReference type="SUPFAM" id="SSF56973">
    <property type="entry name" value="Aerolisin/ETX pore-forming domain"/>
    <property type="match status" value="1"/>
</dbReference>
<sequence>MWTVTKGLEFLLLKSSSSVNVPLVYQFSSEFSTSVKTTSGSTTVETQTMRQLIQQDVIIPPSVTYLFVSQVGYVLT</sequence>
<proteinExistence type="evidence at transcript level"/>
<reference evidence="1" key="1">
    <citation type="submission" date="2012-12" db="EMBL/GenBank/DDBJ databases">
        <title>Identification and characterization of a phenylalanine ammonia-lyase gene family in Isatis indigotica Fort.</title>
        <authorList>
            <person name="Liu Q."/>
            <person name="Chen J."/>
            <person name="Zhou X."/>
            <person name="Di P."/>
            <person name="Xiao Y."/>
            <person name="Xuan H."/>
            <person name="Zhang L."/>
            <person name="Chen W."/>
        </authorList>
    </citation>
    <scope>NUCLEOTIDE SEQUENCE</scope>
    <source>
        <tissue evidence="1">Salivary gland</tissue>
    </source>
</reference>
<dbReference type="AlphaFoldDB" id="A0A0K8R8I5"/>
<name>A0A0K8R8I5_IXORI</name>